<gene>
    <name evidence="7" type="ORF">C4F40_20145</name>
</gene>
<proteinExistence type="predicted"/>
<dbReference type="PANTHER" id="PTHR42872:SF6">
    <property type="entry name" value="PROTEIN-GLUTAMATE METHYLESTERASE_PROTEIN-GLUTAMINE GLUTAMINASE"/>
    <property type="match status" value="1"/>
</dbReference>
<dbReference type="InterPro" id="IPR035909">
    <property type="entry name" value="CheB_C"/>
</dbReference>
<dbReference type="RefSeq" id="WP_196941192.1">
    <property type="nucleotide sequence ID" value="NZ_MU158693.1"/>
</dbReference>
<dbReference type="InterPro" id="IPR000673">
    <property type="entry name" value="Sig_transdc_resp-reg_Me-estase"/>
</dbReference>
<dbReference type="PROSITE" id="PS50122">
    <property type="entry name" value="CHEB"/>
    <property type="match status" value="1"/>
</dbReference>
<dbReference type="Gene3D" id="3.40.50.180">
    <property type="entry name" value="Methylesterase CheB, C-terminal domain"/>
    <property type="match status" value="1"/>
</dbReference>
<accession>A0ABR9TEF3</accession>
<keyword evidence="1" id="KW-0378">Hydrolase</keyword>
<evidence type="ECO:0000256" key="5">
    <source>
        <dbReference type="SAM" id="MobiDB-lite"/>
    </source>
</evidence>
<evidence type="ECO:0000313" key="7">
    <source>
        <dbReference type="EMBL" id="MBE8723037.1"/>
    </source>
</evidence>
<reference evidence="7 8" key="1">
    <citation type="submission" date="2018-02" db="EMBL/GenBank/DDBJ databases">
        <title>Sphingobacterium KA21.</title>
        <authorList>
            <person name="Vasarhelyi B.M."/>
            <person name="Deshmukh S."/>
            <person name="Balint B."/>
            <person name="Kukolya J."/>
        </authorList>
    </citation>
    <scope>NUCLEOTIDE SEQUENCE [LARGE SCALE GENOMIC DNA]</scope>
    <source>
        <strain evidence="7 8">Ka21</strain>
    </source>
</reference>
<dbReference type="EMBL" id="PSKQ01000026">
    <property type="protein sequence ID" value="MBE8723037.1"/>
    <property type="molecule type" value="Genomic_DNA"/>
</dbReference>
<evidence type="ECO:0000259" key="6">
    <source>
        <dbReference type="PROSITE" id="PS50122"/>
    </source>
</evidence>
<keyword evidence="8" id="KW-1185">Reference proteome</keyword>
<dbReference type="CDD" id="cd16434">
    <property type="entry name" value="CheB-CheR_fusion"/>
    <property type="match status" value="1"/>
</dbReference>
<dbReference type="SUPFAM" id="SSF52738">
    <property type="entry name" value="Methylesterase CheB, C-terminal domain"/>
    <property type="match status" value="1"/>
</dbReference>
<feature type="region of interest" description="Disordered" evidence="5">
    <location>
        <begin position="1"/>
        <end position="28"/>
    </location>
</feature>
<protein>
    <recommendedName>
        <fullName evidence="2">protein-glutamate methylesterase</fullName>
        <ecNumber evidence="2">3.1.1.61</ecNumber>
    </recommendedName>
</protein>
<dbReference type="PANTHER" id="PTHR42872">
    <property type="entry name" value="PROTEIN-GLUTAMATE METHYLESTERASE/PROTEIN-GLUTAMINE GLUTAMINASE"/>
    <property type="match status" value="1"/>
</dbReference>
<organism evidence="7 8">
    <name type="scientific">Sphingobacterium pedocola</name>
    <dbReference type="NCBI Taxonomy" id="2082722"/>
    <lineage>
        <taxon>Bacteria</taxon>
        <taxon>Pseudomonadati</taxon>
        <taxon>Bacteroidota</taxon>
        <taxon>Sphingobacteriia</taxon>
        <taxon>Sphingobacteriales</taxon>
        <taxon>Sphingobacteriaceae</taxon>
        <taxon>Sphingobacterium</taxon>
    </lineage>
</organism>
<comment type="caution">
    <text evidence="4">Lacks conserved residue(s) required for the propagation of feature annotation.</text>
</comment>
<dbReference type="Proteomes" id="UP000618319">
    <property type="component" value="Unassembled WGS sequence"/>
</dbReference>
<evidence type="ECO:0000256" key="2">
    <source>
        <dbReference type="ARBA" id="ARBA00039140"/>
    </source>
</evidence>
<dbReference type="Pfam" id="PF01339">
    <property type="entry name" value="CheB_methylest"/>
    <property type="match status" value="1"/>
</dbReference>
<feature type="domain" description="CheB-type methylesterase" evidence="6">
    <location>
        <begin position="27"/>
        <end position="213"/>
    </location>
</feature>
<evidence type="ECO:0000256" key="3">
    <source>
        <dbReference type="ARBA" id="ARBA00048267"/>
    </source>
</evidence>
<name>A0ABR9TEF3_9SPHI</name>
<evidence type="ECO:0000256" key="4">
    <source>
        <dbReference type="PROSITE-ProRule" id="PRU00050"/>
    </source>
</evidence>
<comment type="catalytic activity">
    <reaction evidence="3">
        <text>[protein]-L-glutamate 5-O-methyl ester + H2O = L-glutamyl-[protein] + methanol + H(+)</text>
        <dbReference type="Rhea" id="RHEA:23236"/>
        <dbReference type="Rhea" id="RHEA-COMP:10208"/>
        <dbReference type="Rhea" id="RHEA-COMP:10311"/>
        <dbReference type="ChEBI" id="CHEBI:15377"/>
        <dbReference type="ChEBI" id="CHEBI:15378"/>
        <dbReference type="ChEBI" id="CHEBI:17790"/>
        <dbReference type="ChEBI" id="CHEBI:29973"/>
        <dbReference type="ChEBI" id="CHEBI:82795"/>
        <dbReference type="EC" id="3.1.1.61"/>
    </reaction>
</comment>
<dbReference type="EC" id="3.1.1.61" evidence="2"/>
<comment type="caution">
    <text evidence="7">The sequence shown here is derived from an EMBL/GenBank/DDBJ whole genome shotgun (WGS) entry which is preliminary data.</text>
</comment>
<evidence type="ECO:0000256" key="1">
    <source>
        <dbReference type="ARBA" id="ARBA00022801"/>
    </source>
</evidence>
<sequence>MKKEEHTDLNRVQIQDEEGRSKPQQNPFPIIGMGGASGSLPAFETFFKHMPAQSGMAFVIVMHQDSKENTDYISLLKSFSSLPVLFAADGTKLKPDHIYLAPKDIDVGLHDGHLLLFNASREKGAHMCIDHFFQSLAEDQWNMAVGIVFSGLGADGETGIRMIKEKLGMTMVQDPETAEYPSMPLASIKTQLTDYILPVEEMPMKLIQYLSHPALRASIEEEVDPGKNNRIHVQKILMLLRSHTGHDFSLYKKTRYPDVLNVGLPFIS</sequence>
<evidence type="ECO:0000313" key="8">
    <source>
        <dbReference type="Proteomes" id="UP000618319"/>
    </source>
</evidence>